<dbReference type="Proteomes" id="UP000287972">
    <property type="component" value="Unassembled WGS sequence"/>
</dbReference>
<dbReference type="AlphaFoldDB" id="A0A428RS42"/>
<dbReference type="EMBL" id="NKCL01000148">
    <property type="protein sequence ID" value="RSL80329.1"/>
    <property type="molecule type" value="Genomic_DNA"/>
</dbReference>
<keyword evidence="3" id="KW-1185">Reference proteome</keyword>
<evidence type="ECO:0000256" key="1">
    <source>
        <dbReference type="SAM" id="MobiDB-lite"/>
    </source>
</evidence>
<reference evidence="2 3" key="1">
    <citation type="submission" date="2017-06" db="EMBL/GenBank/DDBJ databases">
        <title>Comparative genomic analysis of Ambrosia Fusariam Clade fungi.</title>
        <authorList>
            <person name="Stajich J.E."/>
            <person name="Carrillo J."/>
            <person name="Kijimoto T."/>
            <person name="Eskalen A."/>
            <person name="O'Donnell K."/>
            <person name="Kasson M."/>
        </authorList>
    </citation>
    <scope>NUCLEOTIDE SEQUENCE [LARGE SCALE GENOMIC DNA]</scope>
    <source>
        <strain evidence="2 3">NRRL62606</strain>
    </source>
</reference>
<feature type="region of interest" description="Disordered" evidence="1">
    <location>
        <begin position="1"/>
        <end position="31"/>
    </location>
</feature>
<organism evidence="2 3">
    <name type="scientific">Fusarium floridanum</name>
    <dbReference type="NCBI Taxonomy" id="1325733"/>
    <lineage>
        <taxon>Eukaryota</taxon>
        <taxon>Fungi</taxon>
        <taxon>Dikarya</taxon>
        <taxon>Ascomycota</taxon>
        <taxon>Pezizomycotina</taxon>
        <taxon>Sordariomycetes</taxon>
        <taxon>Hypocreomycetidae</taxon>
        <taxon>Hypocreales</taxon>
        <taxon>Nectriaceae</taxon>
        <taxon>Fusarium</taxon>
        <taxon>Fusarium solani species complex</taxon>
    </lineage>
</organism>
<name>A0A428RS42_9HYPO</name>
<sequence>MPRGKKRSASEVKSEPERPPPALRPEPKVGNQRKFLITRKDAMKRAGGVETRICDMSFDQVALIPSMRRWLNRPVIKVLSERMKKKLFDWCQQYDPSWLSLLFEAKGNDMTSYEYTAEEEDPILAEPQFQALRELLMELPPDRDAYKNLWNFARLVTTHSQRVYLVEEVRDYRKDLEYIPGKDGSTGILLPRN</sequence>
<evidence type="ECO:0000313" key="3">
    <source>
        <dbReference type="Proteomes" id="UP000287972"/>
    </source>
</evidence>
<evidence type="ECO:0000313" key="2">
    <source>
        <dbReference type="EMBL" id="RSL80329.1"/>
    </source>
</evidence>
<protein>
    <submittedName>
        <fullName evidence="2">Uncharacterized protein</fullName>
    </submittedName>
</protein>
<proteinExistence type="predicted"/>
<comment type="caution">
    <text evidence="2">The sequence shown here is derived from an EMBL/GenBank/DDBJ whole genome shotgun (WGS) entry which is preliminary data.</text>
</comment>
<gene>
    <name evidence="2" type="ORF">CEP51_006648</name>
</gene>
<feature type="compositionally biased region" description="Basic and acidic residues" evidence="1">
    <location>
        <begin position="8"/>
        <end position="18"/>
    </location>
</feature>
<accession>A0A428RS42</accession>